<reference evidence="2 3" key="1">
    <citation type="journal article" date="2010" name="Nature">
        <title>Perigord black truffle genome uncovers evolutionary origins and mechanisms of symbiosis.</title>
        <authorList>
            <person name="Martin F."/>
            <person name="Kohler A."/>
            <person name="Murat C."/>
            <person name="Balestrini R."/>
            <person name="Coutinho P.M."/>
            <person name="Jaillon O."/>
            <person name="Montanini B."/>
            <person name="Morin E."/>
            <person name="Noel B."/>
            <person name="Percudani R."/>
            <person name="Porcel B."/>
            <person name="Rubini A."/>
            <person name="Amicucci A."/>
            <person name="Amselem J."/>
            <person name="Anthouard V."/>
            <person name="Arcioni S."/>
            <person name="Artiguenave F."/>
            <person name="Aury J.M."/>
            <person name="Ballario P."/>
            <person name="Bolchi A."/>
            <person name="Brenna A."/>
            <person name="Brun A."/>
            <person name="Buee M."/>
            <person name="Cantarel B."/>
            <person name="Chevalier G."/>
            <person name="Couloux A."/>
            <person name="Da Silva C."/>
            <person name="Denoeud F."/>
            <person name="Duplessis S."/>
            <person name="Ghignone S."/>
            <person name="Hilselberger B."/>
            <person name="Iotti M."/>
            <person name="Marcais B."/>
            <person name="Mello A."/>
            <person name="Miranda M."/>
            <person name="Pacioni G."/>
            <person name="Quesneville H."/>
            <person name="Riccioni C."/>
            <person name="Ruotolo R."/>
            <person name="Splivallo R."/>
            <person name="Stocchi V."/>
            <person name="Tisserant E."/>
            <person name="Viscomi A.R."/>
            <person name="Zambonelli A."/>
            <person name="Zampieri E."/>
            <person name="Henrissat B."/>
            <person name="Lebrun M.H."/>
            <person name="Paolocci F."/>
            <person name="Bonfante P."/>
            <person name="Ottonello S."/>
            <person name="Wincker P."/>
        </authorList>
    </citation>
    <scope>NUCLEOTIDE SEQUENCE [LARGE SCALE GENOMIC DNA]</scope>
    <source>
        <strain evidence="2 3">Mel28</strain>
    </source>
</reference>
<evidence type="ECO:0000313" key="3">
    <source>
        <dbReference type="Proteomes" id="UP000006911"/>
    </source>
</evidence>
<dbReference type="KEGG" id="tml:GSTUM_00006692001"/>
<accession>D5GF13</accession>
<protein>
    <submittedName>
        <fullName evidence="2">(Perigord truffle) hypothetical protein</fullName>
    </submittedName>
</protein>
<evidence type="ECO:0000313" key="2">
    <source>
        <dbReference type="EMBL" id="CAZ83106.1"/>
    </source>
</evidence>
<name>D5GF13_TUBMM</name>
<organism evidence="2 3">
    <name type="scientific">Tuber melanosporum (strain Mel28)</name>
    <name type="common">Perigord black truffle</name>
    <dbReference type="NCBI Taxonomy" id="656061"/>
    <lineage>
        <taxon>Eukaryota</taxon>
        <taxon>Fungi</taxon>
        <taxon>Dikarya</taxon>
        <taxon>Ascomycota</taxon>
        <taxon>Pezizomycotina</taxon>
        <taxon>Pezizomycetes</taxon>
        <taxon>Pezizales</taxon>
        <taxon>Tuberaceae</taxon>
        <taxon>Tuber</taxon>
    </lineage>
</organism>
<keyword evidence="3" id="KW-1185">Reference proteome</keyword>
<evidence type="ECO:0000256" key="1">
    <source>
        <dbReference type="SAM" id="SignalP"/>
    </source>
</evidence>
<gene>
    <name evidence="2" type="ORF">GSTUM_00006692001</name>
</gene>
<dbReference type="InParanoid" id="D5GF13"/>
<dbReference type="RefSeq" id="XP_002838915.1">
    <property type="nucleotide sequence ID" value="XM_002838869.1"/>
</dbReference>
<dbReference type="HOGENOM" id="CLU_2529110_0_0_1"/>
<proteinExistence type="predicted"/>
<dbReference type="Proteomes" id="UP000006911">
    <property type="component" value="Unassembled WGS sequence"/>
</dbReference>
<sequence>MVTYSYQGEGGNRVITLSCLTLAAMISCTAQPPPSTSAHDLVGHIRILATRIIRWTARHGFWAKRRSEMTANVLWDVLESPFPL</sequence>
<dbReference type="AlphaFoldDB" id="D5GF13"/>
<dbReference type="GeneID" id="9188644"/>
<feature type="signal peptide" evidence="1">
    <location>
        <begin position="1"/>
        <end position="30"/>
    </location>
</feature>
<dbReference type="EMBL" id="FN430197">
    <property type="protein sequence ID" value="CAZ83106.1"/>
    <property type="molecule type" value="Genomic_DNA"/>
</dbReference>
<keyword evidence="1" id="KW-0732">Signal</keyword>
<feature type="chain" id="PRO_5003072064" evidence="1">
    <location>
        <begin position="31"/>
        <end position="84"/>
    </location>
</feature>